<reference evidence="2" key="1">
    <citation type="submission" date="2015-07" db="EMBL/GenBank/DDBJ databases">
        <title>MeaNS - Measles Nucleotide Surveillance Program.</title>
        <authorList>
            <person name="Tran T."/>
            <person name="Druce J."/>
        </authorList>
    </citation>
    <scope>NUCLEOTIDE SEQUENCE</scope>
    <source>
        <strain evidence="2">UCB-OBI-ISO-001</strain>
        <tissue evidence="2">Gonad</tissue>
    </source>
</reference>
<proteinExistence type="predicted"/>
<gene>
    <name evidence="2" type="ORF">OCBIM_22028195mg</name>
</gene>
<accession>A0A0L8GUH9</accession>
<sequence length="52" mass="5882">MGSGEINCMLFSLPSIIFPLKSQFIYFSCFCFYTLFLTCTSTVVFLSSVTFV</sequence>
<keyword evidence="1" id="KW-1133">Transmembrane helix</keyword>
<protein>
    <submittedName>
        <fullName evidence="2">Uncharacterized protein</fullName>
    </submittedName>
</protein>
<organism evidence="2">
    <name type="scientific">Octopus bimaculoides</name>
    <name type="common">California two-spotted octopus</name>
    <dbReference type="NCBI Taxonomy" id="37653"/>
    <lineage>
        <taxon>Eukaryota</taxon>
        <taxon>Metazoa</taxon>
        <taxon>Spiralia</taxon>
        <taxon>Lophotrochozoa</taxon>
        <taxon>Mollusca</taxon>
        <taxon>Cephalopoda</taxon>
        <taxon>Coleoidea</taxon>
        <taxon>Octopodiformes</taxon>
        <taxon>Octopoda</taxon>
        <taxon>Incirrata</taxon>
        <taxon>Octopodidae</taxon>
        <taxon>Octopus</taxon>
    </lineage>
</organism>
<keyword evidence="1" id="KW-0472">Membrane</keyword>
<name>A0A0L8GUH9_OCTBM</name>
<evidence type="ECO:0000256" key="1">
    <source>
        <dbReference type="SAM" id="Phobius"/>
    </source>
</evidence>
<dbReference type="AlphaFoldDB" id="A0A0L8GUH9"/>
<feature type="transmembrane region" description="Helical" evidence="1">
    <location>
        <begin position="24"/>
        <end position="46"/>
    </location>
</feature>
<dbReference type="EMBL" id="KQ420442">
    <property type="protein sequence ID" value="KOF80265.1"/>
    <property type="molecule type" value="Genomic_DNA"/>
</dbReference>
<keyword evidence="1" id="KW-0812">Transmembrane</keyword>
<evidence type="ECO:0000313" key="2">
    <source>
        <dbReference type="EMBL" id="KOF80265.1"/>
    </source>
</evidence>